<evidence type="ECO:0000259" key="10">
    <source>
        <dbReference type="Pfam" id="PF00586"/>
    </source>
</evidence>
<evidence type="ECO:0000256" key="5">
    <source>
        <dbReference type="ARBA" id="ARBA00022777"/>
    </source>
</evidence>
<feature type="binding site" evidence="9">
    <location>
        <position position="22"/>
    </location>
    <ligand>
        <name>Mg(2+)</name>
        <dbReference type="ChEBI" id="CHEBI:18420"/>
    </ligand>
</feature>
<gene>
    <name evidence="9" type="primary">selD</name>
    <name evidence="12" type="ORF">HNQ46_001445</name>
</gene>
<feature type="domain" description="PurM-like C-terminal" evidence="11">
    <location>
        <begin position="139"/>
        <end position="312"/>
    </location>
</feature>
<dbReference type="Pfam" id="PF02769">
    <property type="entry name" value="AIRS_C"/>
    <property type="match status" value="1"/>
</dbReference>
<reference evidence="12 13" key="1">
    <citation type="submission" date="2020-08" db="EMBL/GenBank/DDBJ databases">
        <title>Genomic Encyclopedia of Type Strains, Phase IV (KMG-IV): sequencing the most valuable type-strain genomes for metagenomic binning, comparative biology and taxonomic classification.</title>
        <authorList>
            <person name="Goeker M."/>
        </authorList>
    </citation>
    <scope>NUCLEOTIDE SEQUENCE [LARGE SCALE GENOMIC DNA]</scope>
    <source>
        <strain evidence="12 13">DSM 17245</strain>
    </source>
</reference>
<evidence type="ECO:0000256" key="4">
    <source>
        <dbReference type="ARBA" id="ARBA00022741"/>
    </source>
</evidence>
<comment type="caution">
    <text evidence="9">Lacks conserved residue(s) required for the propagation of feature annotation.</text>
</comment>
<dbReference type="HAMAP" id="MF_00625">
    <property type="entry name" value="SelD"/>
    <property type="match status" value="1"/>
</dbReference>
<dbReference type="GO" id="GO:0000287">
    <property type="term" value="F:magnesium ion binding"/>
    <property type="evidence" value="ECO:0007669"/>
    <property type="project" value="UniProtKB-UniRule"/>
</dbReference>
<dbReference type="CDD" id="cd02195">
    <property type="entry name" value="SelD"/>
    <property type="match status" value="1"/>
</dbReference>
<evidence type="ECO:0000256" key="2">
    <source>
        <dbReference type="ARBA" id="ARBA00022679"/>
    </source>
</evidence>
<dbReference type="Gene3D" id="3.90.650.10">
    <property type="entry name" value="PurM-like C-terminal domain"/>
    <property type="match status" value="1"/>
</dbReference>
<keyword evidence="3 9" id="KW-0479">Metal-binding</keyword>
<comment type="cofactor">
    <cofactor evidence="9">
        <name>Mg(2+)</name>
        <dbReference type="ChEBI" id="CHEBI:18420"/>
    </cofactor>
    <text evidence="9">Binds 1 Mg(2+) ion per monomer.</text>
</comment>
<feature type="binding site" description="in other chain" evidence="9">
    <location>
        <position position="39"/>
    </location>
    <ligand>
        <name>ATP</name>
        <dbReference type="ChEBI" id="CHEBI:30616"/>
        <note>ligand shared between dimeric partners</note>
    </ligand>
</feature>
<dbReference type="NCBIfam" id="NF002098">
    <property type="entry name" value="PRK00943.1"/>
    <property type="match status" value="1"/>
</dbReference>
<evidence type="ECO:0000256" key="1">
    <source>
        <dbReference type="ARBA" id="ARBA00008026"/>
    </source>
</evidence>
<dbReference type="GO" id="GO:0005524">
    <property type="term" value="F:ATP binding"/>
    <property type="evidence" value="ECO:0007669"/>
    <property type="project" value="UniProtKB-UniRule"/>
</dbReference>
<evidence type="ECO:0000256" key="7">
    <source>
        <dbReference type="ARBA" id="ARBA00022842"/>
    </source>
</evidence>
<dbReference type="InterPro" id="IPR023061">
    <property type="entry name" value="SelD_I"/>
</dbReference>
<comment type="caution">
    <text evidence="12">The sequence shown here is derived from an EMBL/GenBank/DDBJ whole genome shotgun (WGS) entry which is preliminary data.</text>
</comment>
<dbReference type="Pfam" id="PF00586">
    <property type="entry name" value="AIRS"/>
    <property type="match status" value="1"/>
</dbReference>
<feature type="binding site" evidence="9">
    <location>
        <begin position="109"/>
        <end position="111"/>
    </location>
    <ligand>
        <name>ATP</name>
        <dbReference type="ChEBI" id="CHEBI:30616"/>
        <note>ligand shared between dimeric partners</note>
    </ligand>
</feature>
<sequence>MSKLPKFDFDPHVLVGLDTSDDAAVYQLTEDLAMIQTVDFFTPVVDDPYLFGQIAAANALSDVYAMGGIPKVALNIVGFPNCLSPDVLSEIMKGGADKVKEAGAILIGGHSIQNDEPFYGLTVSGLVHPKKIQKNYGAKPGDCILLTKQIGTGIINTAAKVEFASERAKEESYRVMASLNRKGKEVMDQFTVHACTDITGFGLMGHALEMAEASKVTFHLHSSSIPYIPESLDYAELGMIPAGAYANRKFQEAKVDVSRISTAFQDLLFDPQSSGGLLYSIPMEEKERALEAFEKADLDTTVSCIGEVRELEEKNIILY</sequence>
<dbReference type="InterPro" id="IPR036676">
    <property type="entry name" value="PurM-like_C_sf"/>
</dbReference>
<comment type="catalytic activity">
    <reaction evidence="9">
        <text>hydrogenselenide + ATP + H2O = selenophosphate + AMP + phosphate + 2 H(+)</text>
        <dbReference type="Rhea" id="RHEA:18737"/>
        <dbReference type="ChEBI" id="CHEBI:15377"/>
        <dbReference type="ChEBI" id="CHEBI:15378"/>
        <dbReference type="ChEBI" id="CHEBI:16144"/>
        <dbReference type="ChEBI" id="CHEBI:29317"/>
        <dbReference type="ChEBI" id="CHEBI:30616"/>
        <dbReference type="ChEBI" id="CHEBI:43474"/>
        <dbReference type="ChEBI" id="CHEBI:456215"/>
        <dbReference type="EC" id="2.7.9.3"/>
    </reaction>
</comment>
<dbReference type="GO" id="GO:0005737">
    <property type="term" value="C:cytoplasm"/>
    <property type="evidence" value="ECO:0007669"/>
    <property type="project" value="TreeGrafter"/>
</dbReference>
<comment type="similarity">
    <text evidence="1 9">Belongs to the selenophosphate synthase 1 family. Class I subfamily.</text>
</comment>
<organism evidence="12 13">
    <name type="scientific">Oribacterium sinus</name>
    <dbReference type="NCBI Taxonomy" id="237576"/>
    <lineage>
        <taxon>Bacteria</taxon>
        <taxon>Bacillati</taxon>
        <taxon>Bacillota</taxon>
        <taxon>Clostridia</taxon>
        <taxon>Lachnospirales</taxon>
        <taxon>Lachnospiraceae</taxon>
        <taxon>Oribacterium</taxon>
    </lineage>
</organism>
<keyword evidence="2 9" id="KW-0808">Transferase</keyword>
<dbReference type="Proteomes" id="UP000522163">
    <property type="component" value="Unassembled WGS sequence"/>
</dbReference>
<dbReference type="FunFam" id="3.30.1330.10:FF:000003">
    <property type="entry name" value="Selenide, water dikinase"/>
    <property type="match status" value="1"/>
</dbReference>
<proteinExistence type="inferred from homology"/>
<keyword evidence="7 9" id="KW-0460">Magnesium</keyword>
<feature type="binding site" evidence="9">
    <location>
        <position position="197"/>
    </location>
    <ligand>
        <name>Mg(2+)</name>
        <dbReference type="ChEBI" id="CHEBI:18420"/>
    </ligand>
</feature>
<evidence type="ECO:0000256" key="8">
    <source>
        <dbReference type="ARBA" id="ARBA00023266"/>
    </source>
</evidence>
<dbReference type="GO" id="GO:0016260">
    <property type="term" value="P:selenocysteine biosynthetic process"/>
    <property type="evidence" value="ECO:0007669"/>
    <property type="project" value="InterPro"/>
</dbReference>
<evidence type="ECO:0000256" key="3">
    <source>
        <dbReference type="ARBA" id="ARBA00022723"/>
    </source>
</evidence>
<comment type="function">
    <text evidence="9">Synthesizes selenophosphate from selenide and ATP.</text>
</comment>
<evidence type="ECO:0000313" key="12">
    <source>
        <dbReference type="EMBL" id="MBB6041465.1"/>
    </source>
</evidence>
<dbReference type="GO" id="GO:0004756">
    <property type="term" value="F:selenide, water dikinase activity"/>
    <property type="evidence" value="ECO:0007669"/>
    <property type="project" value="UniProtKB-UniRule"/>
</dbReference>
<evidence type="ECO:0000256" key="6">
    <source>
        <dbReference type="ARBA" id="ARBA00022840"/>
    </source>
</evidence>
<accession>A0A7W9W216</accession>
<dbReference type="PIRSF" id="PIRSF036407">
    <property type="entry name" value="Selenphspht_syn"/>
    <property type="match status" value="1"/>
</dbReference>
<dbReference type="SUPFAM" id="SSF55326">
    <property type="entry name" value="PurM N-terminal domain-like"/>
    <property type="match status" value="1"/>
</dbReference>
<dbReference type="PANTHER" id="PTHR10256">
    <property type="entry name" value="SELENIDE, WATER DIKINASE"/>
    <property type="match status" value="1"/>
</dbReference>
<dbReference type="EMBL" id="JACHHH010000006">
    <property type="protein sequence ID" value="MBB6041465.1"/>
    <property type="molecule type" value="Genomic_DNA"/>
</dbReference>
<feature type="binding site" description="in other chain" evidence="9">
    <location>
        <begin position="19"/>
        <end position="21"/>
    </location>
    <ligand>
        <name>ATP</name>
        <dbReference type="ChEBI" id="CHEBI:30616"/>
        <note>ligand shared between dimeric partners</note>
    </ligand>
</feature>
<evidence type="ECO:0000313" key="13">
    <source>
        <dbReference type="Proteomes" id="UP000522163"/>
    </source>
</evidence>
<feature type="binding site" evidence="9">
    <location>
        <position position="62"/>
    </location>
    <ligand>
        <name>Mg(2+)</name>
        <dbReference type="ChEBI" id="CHEBI:18420"/>
    </ligand>
</feature>
<dbReference type="EC" id="2.7.9.3" evidence="9"/>
<dbReference type="InterPro" id="IPR010918">
    <property type="entry name" value="PurM-like_C_dom"/>
</dbReference>
<dbReference type="AlphaFoldDB" id="A0A7W9W216"/>
<keyword evidence="8 9" id="KW-0711">Selenium</keyword>
<dbReference type="InterPro" id="IPR036921">
    <property type="entry name" value="PurM-like_N_sf"/>
</dbReference>
<evidence type="ECO:0000259" key="11">
    <source>
        <dbReference type="Pfam" id="PF02769"/>
    </source>
</evidence>
<dbReference type="PANTHER" id="PTHR10256:SF0">
    <property type="entry name" value="INACTIVE SELENIDE, WATER DIKINASE-LIKE PROTEIN-RELATED"/>
    <property type="match status" value="1"/>
</dbReference>
<feature type="binding site" description="in other chain" evidence="9">
    <location>
        <position position="62"/>
    </location>
    <ligand>
        <name>ATP</name>
        <dbReference type="ChEBI" id="CHEBI:30616"/>
        <note>ligand shared between dimeric partners</note>
    </ligand>
</feature>
<keyword evidence="5 9" id="KW-0418">Kinase</keyword>
<dbReference type="SUPFAM" id="SSF56042">
    <property type="entry name" value="PurM C-terminal domain-like"/>
    <property type="match status" value="1"/>
</dbReference>
<dbReference type="NCBIfam" id="TIGR00476">
    <property type="entry name" value="selD"/>
    <property type="match status" value="1"/>
</dbReference>
<dbReference type="InterPro" id="IPR004536">
    <property type="entry name" value="SPS/SelD"/>
</dbReference>
<dbReference type="Gene3D" id="3.30.1330.10">
    <property type="entry name" value="PurM-like, N-terminal domain"/>
    <property type="match status" value="1"/>
</dbReference>
<keyword evidence="4 9" id="KW-0547">Nucleotide-binding</keyword>
<comment type="subunit">
    <text evidence="9">Homodimer.</text>
</comment>
<dbReference type="InterPro" id="IPR016188">
    <property type="entry name" value="PurM-like_N"/>
</dbReference>
<feature type="domain" description="PurM-like N-terminal" evidence="10">
    <location>
        <begin position="21"/>
        <end position="127"/>
    </location>
</feature>
<name>A0A7W9W216_9FIRM</name>
<keyword evidence="6 9" id="KW-0067">ATP-binding</keyword>
<protein>
    <recommendedName>
        <fullName evidence="9">Selenide, water dikinase</fullName>
        <ecNumber evidence="9">2.7.9.3</ecNumber>
    </recommendedName>
    <alternativeName>
        <fullName evidence="9">Selenium donor protein</fullName>
    </alternativeName>
    <alternativeName>
        <fullName evidence="9">Selenophosphate synthase</fullName>
    </alternativeName>
</protein>
<evidence type="ECO:0000256" key="9">
    <source>
        <dbReference type="HAMAP-Rule" id="MF_00625"/>
    </source>
</evidence>